<evidence type="ECO:0000256" key="1">
    <source>
        <dbReference type="ARBA" id="ARBA00009437"/>
    </source>
</evidence>
<dbReference type="InterPro" id="IPR036390">
    <property type="entry name" value="WH_DNA-bd_sf"/>
</dbReference>
<feature type="domain" description="HTH lysR-type" evidence="5">
    <location>
        <begin position="9"/>
        <end position="66"/>
    </location>
</feature>
<keyword evidence="7" id="KW-1185">Reference proteome</keyword>
<name>A0A368X5X7_9BURK</name>
<dbReference type="InterPro" id="IPR005119">
    <property type="entry name" value="LysR_subst-bd"/>
</dbReference>
<comment type="similarity">
    <text evidence="1">Belongs to the LysR transcriptional regulatory family.</text>
</comment>
<dbReference type="InterPro" id="IPR036388">
    <property type="entry name" value="WH-like_DNA-bd_sf"/>
</dbReference>
<reference evidence="6 7" key="1">
    <citation type="submission" date="2018-07" db="EMBL/GenBank/DDBJ databases">
        <title>Genomic Encyclopedia of Type Strains, Phase IV (KMG-IV): sequencing the most valuable type-strain genomes for metagenomic binning, comparative biology and taxonomic classification.</title>
        <authorList>
            <person name="Goeker M."/>
        </authorList>
    </citation>
    <scope>NUCLEOTIDE SEQUENCE [LARGE SCALE GENOMIC DNA]</scope>
    <source>
        <strain evidence="6 7">DSM 21634</strain>
    </source>
</reference>
<dbReference type="SUPFAM" id="SSF46785">
    <property type="entry name" value="Winged helix' DNA-binding domain"/>
    <property type="match status" value="1"/>
</dbReference>
<gene>
    <name evidence="6" type="ORF">DES41_12131</name>
</gene>
<dbReference type="AlphaFoldDB" id="A0A368X5X7"/>
<keyword evidence="2" id="KW-0805">Transcription regulation</keyword>
<protein>
    <submittedName>
        <fullName evidence="6">LysR family transcriptional regulator</fullName>
    </submittedName>
</protein>
<dbReference type="Gene3D" id="1.10.10.10">
    <property type="entry name" value="Winged helix-like DNA-binding domain superfamily/Winged helix DNA-binding domain"/>
    <property type="match status" value="1"/>
</dbReference>
<dbReference type="Pfam" id="PF00126">
    <property type="entry name" value="HTH_1"/>
    <property type="match status" value="1"/>
</dbReference>
<dbReference type="InterPro" id="IPR000847">
    <property type="entry name" value="LysR_HTH_N"/>
</dbReference>
<dbReference type="SUPFAM" id="SSF53850">
    <property type="entry name" value="Periplasmic binding protein-like II"/>
    <property type="match status" value="1"/>
</dbReference>
<dbReference type="EMBL" id="QPJK01000021">
    <property type="protein sequence ID" value="RCW63109.1"/>
    <property type="molecule type" value="Genomic_DNA"/>
</dbReference>
<dbReference type="Proteomes" id="UP000252884">
    <property type="component" value="Unassembled WGS sequence"/>
</dbReference>
<evidence type="ECO:0000256" key="4">
    <source>
        <dbReference type="ARBA" id="ARBA00023163"/>
    </source>
</evidence>
<dbReference type="PANTHER" id="PTHR30118:SF15">
    <property type="entry name" value="TRANSCRIPTIONAL REGULATORY PROTEIN"/>
    <property type="match status" value="1"/>
</dbReference>
<accession>A0A368X5X7</accession>
<evidence type="ECO:0000259" key="5">
    <source>
        <dbReference type="PROSITE" id="PS50931"/>
    </source>
</evidence>
<proteinExistence type="inferred from homology"/>
<evidence type="ECO:0000313" key="6">
    <source>
        <dbReference type="EMBL" id="RCW63109.1"/>
    </source>
</evidence>
<dbReference type="CDD" id="cd08459">
    <property type="entry name" value="PBP2_DntR_NahR_LinR_like"/>
    <property type="match status" value="1"/>
</dbReference>
<dbReference type="GO" id="GO:0003700">
    <property type="term" value="F:DNA-binding transcription factor activity"/>
    <property type="evidence" value="ECO:0007669"/>
    <property type="project" value="InterPro"/>
</dbReference>
<evidence type="ECO:0000256" key="3">
    <source>
        <dbReference type="ARBA" id="ARBA00023125"/>
    </source>
</evidence>
<organism evidence="6 7">
    <name type="scientific">Pseudorhodoferax soli</name>
    <dbReference type="NCBI Taxonomy" id="545864"/>
    <lineage>
        <taxon>Bacteria</taxon>
        <taxon>Pseudomonadati</taxon>
        <taxon>Pseudomonadota</taxon>
        <taxon>Betaproteobacteria</taxon>
        <taxon>Burkholderiales</taxon>
        <taxon>Comamonadaceae</taxon>
    </lineage>
</organism>
<dbReference type="PANTHER" id="PTHR30118">
    <property type="entry name" value="HTH-TYPE TRANSCRIPTIONAL REGULATOR LEUO-RELATED"/>
    <property type="match status" value="1"/>
</dbReference>
<dbReference type="InterPro" id="IPR050389">
    <property type="entry name" value="LysR-type_TF"/>
</dbReference>
<evidence type="ECO:0000256" key="2">
    <source>
        <dbReference type="ARBA" id="ARBA00023015"/>
    </source>
</evidence>
<dbReference type="GO" id="GO:0003677">
    <property type="term" value="F:DNA binding"/>
    <property type="evidence" value="ECO:0007669"/>
    <property type="project" value="UniProtKB-KW"/>
</dbReference>
<dbReference type="PROSITE" id="PS50931">
    <property type="entry name" value="HTH_LYSR"/>
    <property type="match status" value="1"/>
</dbReference>
<dbReference type="Pfam" id="PF03466">
    <property type="entry name" value="LysR_substrate"/>
    <property type="match status" value="1"/>
</dbReference>
<evidence type="ECO:0000313" key="7">
    <source>
        <dbReference type="Proteomes" id="UP000252884"/>
    </source>
</evidence>
<keyword evidence="4" id="KW-0804">Transcription</keyword>
<comment type="caution">
    <text evidence="6">The sequence shown here is derived from an EMBL/GenBank/DDBJ whole genome shotgun (WGS) entry which is preliminary data.</text>
</comment>
<sequence>MSAMHEDGLDLNLLTVFDALLRERNVTKAAQALGMTQSATSHALNRLRAFYDDPLFVKVAARMEPTLKAEALRTAVVEVMSLVRQQILAGARFEPKQARRTFTLCMTDMGELVFLPPLLERFKHDAPGCSLRTMQVPTEQIEGLLASGEADLAVGSIRSAPEGLYQQRLFLHSFVTIASTRNRELGTKLTRAQFESMRHIVVTLTGRTAESYDKVLEEQGIQRKVALLTPHFLAVPLLMDRQPDLLATVPRQLADTFHQLGAVRIFDPPVAIPDFQLNQHWHPRFHHDPAIVWLREAMKRTFENYPHVVTRDMPA</sequence>
<keyword evidence="3" id="KW-0238">DNA-binding</keyword>
<dbReference type="Gene3D" id="3.40.190.10">
    <property type="entry name" value="Periplasmic binding protein-like II"/>
    <property type="match status" value="2"/>
</dbReference>